<sequence>MKAPEETTRGGVGNSSTNGVASSQKRPPPKLRPSKLSKQTTPLDRQSQGNQQRQTGGSQRSQSSSPSELSNGITEEENEDNLDSSSPEQAPESPQVHHQRTVRRESARSGEPDRVEVIEREQQPNSPEANRRETRVQRMLSPEVKDNEMVRAPDPHHAGQRGESSQNGLNSTTGDVVETTEEVTNKKSNDQLKLRLDLNLDIEIELKAKIRGDLTLQLLQ</sequence>
<evidence type="ECO:0000313" key="2">
    <source>
        <dbReference type="EMBL" id="KAJ5556340.1"/>
    </source>
</evidence>
<feature type="compositionally biased region" description="Basic and acidic residues" evidence="1">
    <location>
        <begin position="102"/>
        <end position="122"/>
    </location>
</feature>
<dbReference type="PANTHER" id="PTHR35587:SF6">
    <property type="entry name" value="BZIP DOMAIN-CONTAINING PROTEIN"/>
    <property type="match status" value="1"/>
</dbReference>
<comment type="caution">
    <text evidence="2">The sequence shown here is derived from an EMBL/GenBank/DDBJ whole genome shotgun (WGS) entry which is preliminary data.</text>
</comment>
<feature type="compositionally biased region" description="Low complexity" evidence="1">
    <location>
        <begin position="83"/>
        <end position="94"/>
    </location>
</feature>
<feature type="compositionally biased region" description="Basic and acidic residues" evidence="1">
    <location>
        <begin position="143"/>
        <end position="157"/>
    </location>
</feature>
<organism evidence="2 3">
    <name type="scientific">Penicillium frequentans</name>
    <dbReference type="NCBI Taxonomy" id="3151616"/>
    <lineage>
        <taxon>Eukaryota</taxon>
        <taxon>Fungi</taxon>
        <taxon>Dikarya</taxon>
        <taxon>Ascomycota</taxon>
        <taxon>Pezizomycotina</taxon>
        <taxon>Eurotiomycetes</taxon>
        <taxon>Eurotiomycetidae</taxon>
        <taxon>Eurotiales</taxon>
        <taxon>Aspergillaceae</taxon>
        <taxon>Penicillium</taxon>
    </lineage>
</organism>
<feature type="region of interest" description="Disordered" evidence="1">
    <location>
        <begin position="1"/>
        <end position="188"/>
    </location>
</feature>
<keyword evidence="3" id="KW-1185">Reference proteome</keyword>
<name>A0AAD6GKW5_9EURO</name>
<reference evidence="2 3" key="1">
    <citation type="journal article" date="2023" name="IMA Fungus">
        <title>Comparative genomic study of the Penicillium genus elucidates a diverse pangenome and 15 lateral gene transfer events.</title>
        <authorList>
            <person name="Petersen C."/>
            <person name="Sorensen T."/>
            <person name="Nielsen M.R."/>
            <person name="Sondergaard T.E."/>
            <person name="Sorensen J.L."/>
            <person name="Fitzpatrick D.A."/>
            <person name="Frisvad J.C."/>
            <person name="Nielsen K.L."/>
        </authorList>
    </citation>
    <scope>NUCLEOTIDE SEQUENCE [LARGE SCALE GENOMIC DNA]</scope>
    <source>
        <strain evidence="2 3">IBT 35679</strain>
    </source>
</reference>
<accession>A0AAD6GKW5</accession>
<protein>
    <submittedName>
        <fullName evidence="2">Uncharacterized protein</fullName>
    </submittedName>
</protein>
<dbReference type="PANTHER" id="PTHR35587">
    <property type="entry name" value="EXPRESSED PROTEIN"/>
    <property type="match status" value="1"/>
</dbReference>
<feature type="compositionally biased region" description="Polar residues" evidence="1">
    <location>
        <begin position="162"/>
        <end position="174"/>
    </location>
</feature>
<proteinExistence type="predicted"/>
<dbReference type="Proteomes" id="UP001220324">
    <property type="component" value="Unassembled WGS sequence"/>
</dbReference>
<evidence type="ECO:0000313" key="3">
    <source>
        <dbReference type="Proteomes" id="UP001220324"/>
    </source>
</evidence>
<dbReference type="EMBL" id="JAQIZZ010000001">
    <property type="protein sequence ID" value="KAJ5556340.1"/>
    <property type="molecule type" value="Genomic_DNA"/>
</dbReference>
<feature type="compositionally biased region" description="Low complexity" evidence="1">
    <location>
        <begin position="36"/>
        <end position="67"/>
    </location>
</feature>
<evidence type="ECO:0000256" key="1">
    <source>
        <dbReference type="SAM" id="MobiDB-lite"/>
    </source>
</evidence>
<dbReference type="AlphaFoldDB" id="A0AAD6GKW5"/>
<gene>
    <name evidence="2" type="ORF">N7494_000255</name>
</gene>